<evidence type="ECO:0000313" key="2">
    <source>
        <dbReference type="Proteomes" id="UP001596012"/>
    </source>
</evidence>
<dbReference type="EMBL" id="JBHSFG010000081">
    <property type="protein sequence ID" value="MFC4470393.1"/>
    <property type="molecule type" value="Genomic_DNA"/>
</dbReference>
<reference evidence="2" key="1">
    <citation type="journal article" date="2019" name="Int. J. Syst. Evol. Microbiol.">
        <title>The Global Catalogue of Microorganisms (GCM) 10K type strain sequencing project: providing services to taxonomists for standard genome sequencing and annotation.</title>
        <authorList>
            <consortium name="The Broad Institute Genomics Platform"/>
            <consortium name="The Broad Institute Genome Sequencing Center for Infectious Disease"/>
            <person name="Wu L."/>
            <person name="Ma J."/>
        </authorList>
    </citation>
    <scope>NUCLEOTIDE SEQUENCE [LARGE SCALE GENOMIC DNA]</scope>
    <source>
        <strain evidence="2">DT43</strain>
    </source>
</reference>
<gene>
    <name evidence="1" type="ORF">ACFPH6_38860</name>
</gene>
<protein>
    <submittedName>
        <fullName evidence="1">Uncharacterized protein</fullName>
    </submittedName>
</protein>
<accession>A0ABV8Z200</accession>
<dbReference type="Proteomes" id="UP001596012">
    <property type="component" value="Unassembled WGS sequence"/>
</dbReference>
<feature type="non-terminal residue" evidence="1">
    <location>
        <position position="1"/>
    </location>
</feature>
<keyword evidence="2" id="KW-1185">Reference proteome</keyword>
<dbReference type="RefSeq" id="WP_386350988.1">
    <property type="nucleotide sequence ID" value="NZ_JBHSFG010000081.1"/>
</dbReference>
<name>A0ABV8Z200_9ACTN</name>
<sequence>ELLALHGFTPDEFLGDRSAAPVLPNDFLCRVSDHITERHDPDLGAIPLPKVPLIHDVRHLATIPTKPCGRTT</sequence>
<comment type="caution">
    <text evidence="1">The sequence shown here is derived from an EMBL/GenBank/DDBJ whole genome shotgun (WGS) entry which is preliminary data.</text>
</comment>
<evidence type="ECO:0000313" key="1">
    <source>
        <dbReference type="EMBL" id="MFC4470393.1"/>
    </source>
</evidence>
<proteinExistence type="predicted"/>
<organism evidence="1 2">
    <name type="scientific">Streptomyces xiangluensis</name>
    <dbReference type="NCBI Taxonomy" id="2665720"/>
    <lineage>
        <taxon>Bacteria</taxon>
        <taxon>Bacillati</taxon>
        <taxon>Actinomycetota</taxon>
        <taxon>Actinomycetes</taxon>
        <taxon>Kitasatosporales</taxon>
        <taxon>Streptomycetaceae</taxon>
        <taxon>Streptomyces</taxon>
    </lineage>
</organism>